<dbReference type="EMBL" id="CAJGYO010000018">
    <property type="protein sequence ID" value="CAD6336561.1"/>
    <property type="molecule type" value="Genomic_DNA"/>
</dbReference>
<evidence type="ECO:0000256" key="9">
    <source>
        <dbReference type="ARBA" id="ARBA00023170"/>
    </source>
</evidence>
<evidence type="ECO:0000256" key="7">
    <source>
        <dbReference type="ARBA" id="ARBA00022989"/>
    </source>
</evidence>
<dbReference type="FunFam" id="3.80.10.10:FF:000228">
    <property type="entry name" value="Leucine-rich repeat receptor-like serine/threonine-protein kinase BAM1"/>
    <property type="match status" value="1"/>
</dbReference>
<organism evidence="15 16">
    <name type="scientific">Miscanthus lutarioriparius</name>
    <dbReference type="NCBI Taxonomy" id="422564"/>
    <lineage>
        <taxon>Eukaryota</taxon>
        <taxon>Viridiplantae</taxon>
        <taxon>Streptophyta</taxon>
        <taxon>Embryophyta</taxon>
        <taxon>Tracheophyta</taxon>
        <taxon>Spermatophyta</taxon>
        <taxon>Magnoliopsida</taxon>
        <taxon>Liliopsida</taxon>
        <taxon>Poales</taxon>
        <taxon>Poaceae</taxon>
        <taxon>PACMAD clade</taxon>
        <taxon>Panicoideae</taxon>
        <taxon>Andropogonodae</taxon>
        <taxon>Andropogoneae</taxon>
        <taxon>Saccharinae</taxon>
        <taxon>Miscanthus</taxon>
    </lineage>
</organism>
<comment type="similarity">
    <text evidence="2">Belongs to the protein kinase superfamily. Ser/Thr protein kinase family.</text>
</comment>
<dbReference type="Pfam" id="PF00560">
    <property type="entry name" value="LRR_1"/>
    <property type="match status" value="1"/>
</dbReference>
<dbReference type="PANTHER" id="PTHR48056">
    <property type="entry name" value="LRR RECEPTOR-LIKE SERINE/THREONINE-PROTEIN KINASE-RELATED"/>
    <property type="match status" value="1"/>
</dbReference>
<dbReference type="SMART" id="SM00220">
    <property type="entry name" value="S_TKc"/>
    <property type="match status" value="1"/>
</dbReference>
<dbReference type="Pfam" id="PF07714">
    <property type="entry name" value="PK_Tyr_Ser-Thr"/>
    <property type="match status" value="1"/>
</dbReference>
<dbReference type="SMART" id="SM00369">
    <property type="entry name" value="LRR_TYP"/>
    <property type="match status" value="6"/>
</dbReference>
<evidence type="ECO:0000259" key="14">
    <source>
        <dbReference type="PROSITE" id="PS50011"/>
    </source>
</evidence>
<dbReference type="Pfam" id="PF13855">
    <property type="entry name" value="LRR_8"/>
    <property type="match status" value="3"/>
</dbReference>
<protein>
    <recommendedName>
        <fullName evidence="14">Protein kinase domain-containing protein</fullName>
    </recommendedName>
</protein>
<evidence type="ECO:0000313" key="16">
    <source>
        <dbReference type="Proteomes" id="UP000604825"/>
    </source>
</evidence>
<dbReference type="GO" id="GO:0004672">
    <property type="term" value="F:protein kinase activity"/>
    <property type="evidence" value="ECO:0007669"/>
    <property type="project" value="InterPro"/>
</dbReference>
<keyword evidence="6" id="KW-0677">Repeat</keyword>
<evidence type="ECO:0000313" key="15">
    <source>
        <dbReference type="EMBL" id="CAD6336561.1"/>
    </source>
</evidence>
<dbReference type="FunFam" id="3.30.200.20:FF:000622">
    <property type="entry name" value="Putative leucine-rich repeat receptor-like protein kinase family protein"/>
    <property type="match status" value="1"/>
</dbReference>
<dbReference type="InterPro" id="IPR050647">
    <property type="entry name" value="Plant_LRR-RLKs"/>
</dbReference>
<dbReference type="InterPro" id="IPR008271">
    <property type="entry name" value="Ser/Thr_kinase_AS"/>
</dbReference>
<keyword evidence="4 12" id="KW-0812">Transmembrane</keyword>
<dbReference type="FunFam" id="3.80.10.10:FF:000642">
    <property type="entry name" value="Leucine-rich receptor-like protein kinase family protein"/>
    <property type="match status" value="1"/>
</dbReference>
<evidence type="ECO:0000256" key="2">
    <source>
        <dbReference type="ARBA" id="ARBA00008684"/>
    </source>
</evidence>
<sequence>MSGPTTCCRRFPLLLVLLLFLLAGEGRSQPAAGTGAGPSDRDTLLAIKKEWGSPPQLRSWDPAAAPNHCNWTGVRCATGGGGVVTELTLSSLKLTGSVPASVCALESLTRLDLSYNNLTGAFPAAALYACAGLSFLDLSNNQFSGPLPRDIDRLSPAIEHLNLSTNSFTGVVPPAVAGFPALRSLVLDTNNFTGAYPAAEISNLAGLETLTLADNAFAPAPLSAEFAKLTNLTYLWMDKMNLTGEIPEAFSSLTELTTLSLASNELNGSIPAWVWQHQKLQCIYLFDNGLSGELTRSVTALKLVQIDLSSNQLTGEIPEDFGNLKNLTYLFLYKNQLTGTIPASIGLLPQVRDIRLFQNQLSGELPPELGKHSPLGNLEVSVNNLSGPLRESLCANGKLYDIVAFNNNFSGELPAELGDCRTLNNLMLQNNNFSGDFPEKIWSFPKLTLVKIQNNSFTGTLPDQISPNISRIEMGNNMFSGSFPASAPGLMVLHAENNRLGGELPSDMSKLAKLTDLYVPGNRISGSIPTSIKLLQKLNSLIMRGNRLSGAIPPGSIGLLPALTMLDLSDNELTGSIPSDVSNVFNLLNLSSNQLTGEVPAQLQIAAYDQSFLGNWLCARANSGTNLPTCRGGGRWSHDELSKGLIILFALLAAIVLVGSVGIAWLLFRRRKESQEVTDWKMTAFTQLNFSESDVLSNIREENVIGSGGSGKVYRIHLGNGNASHDEERGIGGGDGRMVAVKRIWNSRKVEEKLDKEFESEVKVLGNIRHNNIVKLLCCISSQEAKLLVYEYMENGSLDRWLHHRDREGAPAPLDWPIRLAIAVDAAKGLSYMHHDCAPPIVHRDVKSSNILLDPDFQAKIADFGLARILVKSGEPQSVSAIGGTFGYMAPEYGYRPKVNEKVDVYSFGVVLLELTTGKVANDSGADLCLAEWAWRRYQKGAPFDDIVDEAIREPAYMQDILSVFTLGVICTRENPLTRPSMKEVMHQLIRCEQIAAEAEACQVSYEGGGGGGGTPLLESRKKGSRRRSMSDSGRWNDDDDEDSGNFVVHVV</sequence>
<keyword evidence="16" id="KW-1185">Reference proteome</keyword>
<dbReference type="SUPFAM" id="SSF52058">
    <property type="entry name" value="L domain-like"/>
    <property type="match status" value="1"/>
</dbReference>
<evidence type="ECO:0000256" key="5">
    <source>
        <dbReference type="ARBA" id="ARBA00022729"/>
    </source>
</evidence>
<evidence type="ECO:0000256" key="10">
    <source>
        <dbReference type="ARBA" id="ARBA00023180"/>
    </source>
</evidence>
<reference evidence="15" key="1">
    <citation type="submission" date="2020-10" db="EMBL/GenBank/DDBJ databases">
        <authorList>
            <person name="Han B."/>
            <person name="Lu T."/>
            <person name="Zhao Q."/>
            <person name="Huang X."/>
            <person name="Zhao Y."/>
        </authorList>
    </citation>
    <scope>NUCLEOTIDE SEQUENCE</scope>
</reference>
<comment type="caution">
    <text evidence="15">The sequence shown here is derived from an EMBL/GenBank/DDBJ whole genome shotgun (WGS) entry which is preliminary data.</text>
</comment>
<dbReference type="GO" id="GO:0005524">
    <property type="term" value="F:ATP binding"/>
    <property type="evidence" value="ECO:0007669"/>
    <property type="project" value="InterPro"/>
</dbReference>
<feature type="domain" description="Protein kinase" evidence="14">
    <location>
        <begin position="699"/>
        <end position="990"/>
    </location>
</feature>
<evidence type="ECO:0000256" key="12">
    <source>
        <dbReference type="SAM" id="Phobius"/>
    </source>
</evidence>
<dbReference type="OrthoDB" id="4062651at2759"/>
<evidence type="ECO:0000256" key="6">
    <source>
        <dbReference type="ARBA" id="ARBA00022737"/>
    </source>
</evidence>
<dbReference type="FunFam" id="3.80.10.10:FF:000221">
    <property type="entry name" value="Leucine-rich repeat receptor-like protein kinase PXL1"/>
    <property type="match status" value="1"/>
</dbReference>
<dbReference type="InterPro" id="IPR000719">
    <property type="entry name" value="Prot_kinase_dom"/>
</dbReference>
<keyword evidence="3" id="KW-0433">Leucine-rich repeat</keyword>
<feature type="region of interest" description="Disordered" evidence="11">
    <location>
        <begin position="1013"/>
        <end position="1052"/>
    </location>
</feature>
<dbReference type="FunFam" id="3.80.10.10:FF:000041">
    <property type="entry name" value="LRR receptor-like serine/threonine-protein kinase ERECTA"/>
    <property type="match status" value="1"/>
</dbReference>
<evidence type="ECO:0000256" key="3">
    <source>
        <dbReference type="ARBA" id="ARBA00022614"/>
    </source>
</evidence>
<dbReference type="InterPro" id="IPR001245">
    <property type="entry name" value="Ser-Thr/Tyr_kinase_cat_dom"/>
</dbReference>
<keyword evidence="10" id="KW-0325">Glycoprotein</keyword>
<feature type="chain" id="PRO_5032507877" description="Protein kinase domain-containing protein" evidence="13">
    <location>
        <begin position="29"/>
        <end position="1052"/>
    </location>
</feature>
<dbReference type="InterPro" id="IPR011009">
    <property type="entry name" value="Kinase-like_dom_sf"/>
</dbReference>
<evidence type="ECO:0000256" key="8">
    <source>
        <dbReference type="ARBA" id="ARBA00023136"/>
    </source>
</evidence>
<dbReference type="PROSITE" id="PS00108">
    <property type="entry name" value="PROTEIN_KINASE_ST"/>
    <property type="match status" value="1"/>
</dbReference>
<keyword evidence="5 13" id="KW-0732">Signal</keyword>
<dbReference type="InterPro" id="IPR013210">
    <property type="entry name" value="LRR_N_plant-typ"/>
</dbReference>
<dbReference type="Gene3D" id="3.80.10.10">
    <property type="entry name" value="Ribonuclease Inhibitor"/>
    <property type="match status" value="5"/>
</dbReference>
<dbReference type="GO" id="GO:0016020">
    <property type="term" value="C:membrane"/>
    <property type="evidence" value="ECO:0007669"/>
    <property type="project" value="UniProtKB-SubCell"/>
</dbReference>
<dbReference type="InterPro" id="IPR032675">
    <property type="entry name" value="LRR_dom_sf"/>
</dbReference>
<comment type="subcellular location">
    <subcellularLocation>
        <location evidence="1">Membrane</location>
    </subcellularLocation>
</comment>
<feature type="transmembrane region" description="Helical" evidence="12">
    <location>
        <begin position="645"/>
        <end position="668"/>
    </location>
</feature>
<dbReference type="Gene3D" id="1.10.510.10">
    <property type="entry name" value="Transferase(Phosphotransferase) domain 1"/>
    <property type="match status" value="1"/>
</dbReference>
<dbReference type="SUPFAM" id="SSF56112">
    <property type="entry name" value="Protein kinase-like (PK-like)"/>
    <property type="match status" value="1"/>
</dbReference>
<evidence type="ECO:0000256" key="4">
    <source>
        <dbReference type="ARBA" id="ARBA00022692"/>
    </source>
</evidence>
<dbReference type="SUPFAM" id="SSF52047">
    <property type="entry name" value="RNI-like"/>
    <property type="match status" value="1"/>
</dbReference>
<name>A0A811S5F6_9POAL</name>
<feature type="signal peptide" evidence="13">
    <location>
        <begin position="1"/>
        <end position="28"/>
    </location>
</feature>
<dbReference type="Gene3D" id="3.30.200.20">
    <property type="entry name" value="Phosphorylase Kinase, domain 1"/>
    <property type="match status" value="1"/>
</dbReference>
<dbReference type="InterPro" id="IPR003591">
    <property type="entry name" value="Leu-rich_rpt_typical-subtyp"/>
</dbReference>
<dbReference type="InterPro" id="IPR001611">
    <property type="entry name" value="Leu-rich_rpt"/>
</dbReference>
<dbReference type="GO" id="GO:0033612">
    <property type="term" value="F:receptor serine/threonine kinase binding"/>
    <property type="evidence" value="ECO:0007669"/>
    <property type="project" value="TreeGrafter"/>
</dbReference>
<dbReference type="PRINTS" id="PR00019">
    <property type="entry name" value="LEURICHRPT"/>
</dbReference>
<keyword evidence="8 12" id="KW-0472">Membrane</keyword>
<keyword evidence="9" id="KW-0675">Receptor</keyword>
<evidence type="ECO:0000256" key="13">
    <source>
        <dbReference type="SAM" id="SignalP"/>
    </source>
</evidence>
<evidence type="ECO:0000256" key="1">
    <source>
        <dbReference type="ARBA" id="ARBA00004370"/>
    </source>
</evidence>
<keyword evidence="7 12" id="KW-1133">Transmembrane helix</keyword>
<dbReference type="Pfam" id="PF08263">
    <property type="entry name" value="LRRNT_2"/>
    <property type="match status" value="1"/>
</dbReference>
<proteinExistence type="inferred from homology"/>
<dbReference type="CDD" id="cd14066">
    <property type="entry name" value="STKc_IRAK"/>
    <property type="match status" value="1"/>
</dbReference>
<dbReference type="AlphaFoldDB" id="A0A811S5F6"/>
<evidence type="ECO:0000256" key="11">
    <source>
        <dbReference type="SAM" id="MobiDB-lite"/>
    </source>
</evidence>
<dbReference type="PANTHER" id="PTHR48056:SF29">
    <property type="entry name" value="RECEPTOR-LIKE PROTEIN KINASE HSL1"/>
    <property type="match status" value="1"/>
</dbReference>
<dbReference type="Proteomes" id="UP000604825">
    <property type="component" value="Unassembled WGS sequence"/>
</dbReference>
<accession>A0A811S5F6</accession>
<gene>
    <name evidence="15" type="ORF">NCGR_LOCUS60659</name>
</gene>
<dbReference type="FunFam" id="1.10.510.10:FF:000714">
    <property type="entry name" value="Kinase family with leucine-rich repeat domain-containing protein"/>
    <property type="match status" value="1"/>
</dbReference>
<dbReference type="PROSITE" id="PS50011">
    <property type="entry name" value="PROTEIN_KINASE_DOM"/>
    <property type="match status" value="1"/>
</dbReference>